<dbReference type="Proteomes" id="UP000034072">
    <property type="component" value="Unassembled WGS sequence"/>
</dbReference>
<dbReference type="EMBL" id="LBXZ01000002">
    <property type="protein sequence ID" value="KKR40965.1"/>
    <property type="molecule type" value="Genomic_DNA"/>
</dbReference>
<keyword evidence="1" id="KW-0812">Transmembrane</keyword>
<protein>
    <submittedName>
        <fullName evidence="2">Uncharacterized protein</fullName>
    </submittedName>
</protein>
<reference evidence="2 3" key="1">
    <citation type="journal article" date="2015" name="Nature">
        <title>rRNA introns, odd ribosomes, and small enigmatic genomes across a large radiation of phyla.</title>
        <authorList>
            <person name="Brown C.T."/>
            <person name="Hug L.A."/>
            <person name="Thomas B.C."/>
            <person name="Sharon I."/>
            <person name="Castelle C.J."/>
            <person name="Singh A."/>
            <person name="Wilkins M.J."/>
            <person name="Williams K.H."/>
            <person name="Banfield J.F."/>
        </authorList>
    </citation>
    <scope>NUCLEOTIDE SEQUENCE [LARGE SCALE GENOMIC DNA]</scope>
</reference>
<evidence type="ECO:0000256" key="1">
    <source>
        <dbReference type="SAM" id="Phobius"/>
    </source>
</evidence>
<dbReference type="AlphaFoldDB" id="A0A0G0T1I9"/>
<keyword evidence="1" id="KW-0472">Membrane</keyword>
<feature type="transmembrane region" description="Helical" evidence="1">
    <location>
        <begin position="7"/>
        <end position="30"/>
    </location>
</feature>
<keyword evidence="1" id="KW-1133">Transmembrane helix</keyword>
<evidence type="ECO:0000313" key="2">
    <source>
        <dbReference type="EMBL" id="KKR40965.1"/>
    </source>
</evidence>
<name>A0A0G0T1I9_9BACT</name>
<sequence length="67" mass="7487">MTKRRILMLNIIGWIFGIIWIAVLIMGLFIDDLASNMPWLGAHLISGVIVIIICAIKYREALSFGGN</sequence>
<feature type="transmembrane region" description="Helical" evidence="1">
    <location>
        <begin position="36"/>
        <end position="56"/>
    </location>
</feature>
<proteinExistence type="predicted"/>
<accession>A0A0G0T1I9</accession>
<comment type="caution">
    <text evidence="2">The sequence shown here is derived from an EMBL/GenBank/DDBJ whole genome shotgun (WGS) entry which is preliminary data.</text>
</comment>
<evidence type="ECO:0000313" key="3">
    <source>
        <dbReference type="Proteomes" id="UP000034072"/>
    </source>
</evidence>
<organism evidence="2 3">
    <name type="scientific">Candidatus Yanofskybacteria bacterium GW2011_GWE2_40_11</name>
    <dbReference type="NCBI Taxonomy" id="1619033"/>
    <lineage>
        <taxon>Bacteria</taxon>
        <taxon>Candidatus Yanofskyibacteriota</taxon>
    </lineage>
</organism>
<gene>
    <name evidence="2" type="ORF">UT75_C0002G0002</name>
</gene>